<organism evidence="2 3">
    <name type="scientific">Clostridium estertheticum</name>
    <dbReference type="NCBI Taxonomy" id="238834"/>
    <lineage>
        <taxon>Bacteria</taxon>
        <taxon>Bacillati</taxon>
        <taxon>Bacillota</taxon>
        <taxon>Clostridia</taxon>
        <taxon>Eubacteriales</taxon>
        <taxon>Clostridiaceae</taxon>
        <taxon>Clostridium</taxon>
    </lineage>
</organism>
<dbReference type="SMART" id="SM00860">
    <property type="entry name" value="SMI1_KNR4"/>
    <property type="match status" value="1"/>
</dbReference>
<proteinExistence type="predicted"/>
<accession>A0AA47I8R5</accession>
<feature type="domain" description="Knr4/Smi1-like" evidence="1">
    <location>
        <begin position="21"/>
        <end position="130"/>
    </location>
</feature>
<protein>
    <submittedName>
        <fullName evidence="2">SMI1/KNR4 family protein</fullName>
    </submittedName>
</protein>
<dbReference type="EMBL" id="CP086239">
    <property type="protein sequence ID" value="WAG62155.1"/>
    <property type="molecule type" value="Genomic_DNA"/>
</dbReference>
<evidence type="ECO:0000313" key="3">
    <source>
        <dbReference type="Proteomes" id="UP001164733"/>
    </source>
</evidence>
<dbReference type="RefSeq" id="WP_216127831.1">
    <property type="nucleotide sequence ID" value="NZ_CP086140.1"/>
</dbReference>
<reference evidence="2" key="1">
    <citation type="submission" date="2021-11" db="EMBL/GenBank/DDBJ databases">
        <title>Clostridia strains as spoilage organisms.</title>
        <authorList>
            <person name="Wambui J."/>
            <person name="Stevens M.J.A."/>
            <person name="Stephan R."/>
        </authorList>
    </citation>
    <scope>NUCLEOTIDE SEQUENCE</scope>
    <source>
        <strain evidence="2">CF009</strain>
    </source>
</reference>
<dbReference type="InterPro" id="IPR018958">
    <property type="entry name" value="Knr4/Smi1-like_dom"/>
</dbReference>
<evidence type="ECO:0000313" key="2">
    <source>
        <dbReference type="EMBL" id="WAG62155.1"/>
    </source>
</evidence>
<dbReference type="Proteomes" id="UP001164733">
    <property type="component" value="Chromosome"/>
</dbReference>
<name>A0AA47I8R5_9CLOT</name>
<dbReference type="Pfam" id="PF14567">
    <property type="entry name" value="SUKH_5"/>
    <property type="match status" value="1"/>
</dbReference>
<evidence type="ECO:0000259" key="1">
    <source>
        <dbReference type="SMART" id="SM00860"/>
    </source>
</evidence>
<dbReference type="AlphaFoldDB" id="A0AA47I8R5"/>
<gene>
    <name evidence="2" type="ORF">LL038_07945</name>
</gene>
<sequence length="140" mass="16715">MKEKILEMIGQYEEENDFYGKLKEYDIEYVEDVLKVKFPESYKWFILNYGSGGICGVEVLGIEKRNDSSVVKITERYRKLGLGSECIVIEDLGEFIICINTSKKNEIIRWDRVNKVNEYRYKNFYEYLIDTFKEAIDNWD</sequence>